<keyword evidence="7" id="KW-1185">Reference proteome</keyword>
<dbReference type="InterPro" id="IPR024607">
    <property type="entry name" value="Sulfatase_CS"/>
</dbReference>
<dbReference type="PROSITE" id="PS00149">
    <property type="entry name" value="SULFATASE_2"/>
    <property type="match status" value="1"/>
</dbReference>
<dbReference type="Pfam" id="PF00884">
    <property type="entry name" value="Sulfatase"/>
    <property type="match status" value="1"/>
</dbReference>
<organism evidence="6 7">
    <name type="scientific">Saccharobesus litoralis</name>
    <dbReference type="NCBI Taxonomy" id="2172099"/>
    <lineage>
        <taxon>Bacteria</taxon>
        <taxon>Pseudomonadati</taxon>
        <taxon>Pseudomonadota</taxon>
        <taxon>Gammaproteobacteria</taxon>
        <taxon>Alteromonadales</taxon>
        <taxon>Alteromonadaceae</taxon>
        <taxon>Saccharobesus</taxon>
    </lineage>
</organism>
<evidence type="ECO:0000256" key="1">
    <source>
        <dbReference type="ARBA" id="ARBA00008779"/>
    </source>
</evidence>
<dbReference type="InterPro" id="IPR000917">
    <property type="entry name" value="Sulfatase_N"/>
</dbReference>
<dbReference type="InterPro" id="IPR017850">
    <property type="entry name" value="Alkaline_phosphatase_core_sf"/>
</dbReference>
<dbReference type="PANTHER" id="PTHR42693:SF53">
    <property type="entry name" value="ENDO-4-O-SULFATASE"/>
    <property type="match status" value="1"/>
</dbReference>
<name>A0A2S0VQ57_9ALTE</name>
<dbReference type="InterPro" id="IPR050738">
    <property type="entry name" value="Sulfatase"/>
</dbReference>
<keyword evidence="4" id="KW-0106">Calcium</keyword>
<feature type="domain" description="Sulfatase N-terminal" evidence="5">
    <location>
        <begin position="45"/>
        <end position="348"/>
    </location>
</feature>
<accession>A0A2S0VQ57</accession>
<proteinExistence type="inferred from homology"/>
<evidence type="ECO:0000256" key="2">
    <source>
        <dbReference type="ARBA" id="ARBA00022723"/>
    </source>
</evidence>
<dbReference type="EMBL" id="CP026604">
    <property type="protein sequence ID" value="AWB66329.1"/>
    <property type="molecule type" value="Genomic_DNA"/>
</dbReference>
<keyword evidence="2" id="KW-0479">Metal-binding</keyword>
<dbReference type="Gene3D" id="3.40.720.10">
    <property type="entry name" value="Alkaline Phosphatase, subunit A"/>
    <property type="match status" value="1"/>
</dbReference>
<dbReference type="KEGG" id="cate:C2869_07735"/>
<evidence type="ECO:0000313" key="6">
    <source>
        <dbReference type="EMBL" id="AWB66329.1"/>
    </source>
</evidence>
<sequence length="497" mass="56239">MIKRIFIRQKAKQLTFRFKALLAITLSLFAFVGIPQVLAKPVNKPNIIIYVTDDQGLETLGIYGGKDVPTPHLDSFAKQGVYFTHAFASASSCAVSRANILSGQHGHVNGMYGHAHGKHHFSSFDNTLSLPNRLTQEGYRTARVGKYHLAPAEVYQFDQVLSGKTKSGFASGRSLVEMADEVMSFVKAEGEAGKQQPFFLYIAPNDPHRAAPHQFDKANSFGNRKGGYPGVKPFRQKPSEVGIPNYLPDLPQIRDEMVEFNESISRIDQGFGRLIQNLKQAGVFENTIILFLSDNGTPMPNAKTTLYDTGIRLPLLMHVPGIQRQGKIDDALVSWVDLTPTLLDLAGVKYKADSFNGRSFKTVLNGKNTDDFSEVYASHNFHEITMYYPMRAVRDKRYKLIWNIAHRLEYPTGWNVWDSSTNYAIRESGVTHLGQRLVQDYKFRAEYELYDLINDPLEVNNLAYRAKHQTTLNKYKNKIKQFVTQTQDPWAIKLIHE</sequence>
<dbReference type="AlphaFoldDB" id="A0A2S0VQ57"/>
<dbReference type="CDD" id="cd16027">
    <property type="entry name" value="SGSH"/>
    <property type="match status" value="1"/>
</dbReference>
<dbReference type="SUPFAM" id="SSF53649">
    <property type="entry name" value="Alkaline phosphatase-like"/>
    <property type="match status" value="1"/>
</dbReference>
<evidence type="ECO:0000259" key="5">
    <source>
        <dbReference type="Pfam" id="PF00884"/>
    </source>
</evidence>
<protein>
    <submittedName>
        <fullName evidence="6">Heparan N-sulfatase</fullName>
    </submittedName>
</protein>
<evidence type="ECO:0000313" key="7">
    <source>
        <dbReference type="Proteomes" id="UP000244441"/>
    </source>
</evidence>
<reference evidence="6 7" key="1">
    <citation type="submission" date="2018-01" db="EMBL/GenBank/DDBJ databases">
        <title>Genome sequence of a Cantenovulum-like bacteria.</title>
        <authorList>
            <person name="Tan W.R."/>
            <person name="Lau N.-S."/>
            <person name="Go F."/>
            <person name="Amirul A.-A.A."/>
        </authorList>
    </citation>
    <scope>NUCLEOTIDE SEQUENCE [LARGE SCALE GENOMIC DNA]</scope>
    <source>
        <strain evidence="6 7">CCB-QB4</strain>
    </source>
</reference>
<dbReference type="Proteomes" id="UP000244441">
    <property type="component" value="Chromosome"/>
</dbReference>
<comment type="similarity">
    <text evidence="1">Belongs to the sulfatase family.</text>
</comment>
<gene>
    <name evidence="6" type="ORF">C2869_07735</name>
</gene>
<dbReference type="GO" id="GO:0046872">
    <property type="term" value="F:metal ion binding"/>
    <property type="evidence" value="ECO:0007669"/>
    <property type="project" value="UniProtKB-KW"/>
</dbReference>
<keyword evidence="3" id="KW-0378">Hydrolase</keyword>
<dbReference type="GO" id="GO:0004065">
    <property type="term" value="F:arylsulfatase activity"/>
    <property type="evidence" value="ECO:0007669"/>
    <property type="project" value="TreeGrafter"/>
</dbReference>
<evidence type="ECO:0000256" key="4">
    <source>
        <dbReference type="ARBA" id="ARBA00022837"/>
    </source>
</evidence>
<evidence type="ECO:0000256" key="3">
    <source>
        <dbReference type="ARBA" id="ARBA00022801"/>
    </source>
</evidence>
<dbReference type="PANTHER" id="PTHR42693">
    <property type="entry name" value="ARYLSULFATASE FAMILY MEMBER"/>
    <property type="match status" value="1"/>
</dbReference>